<dbReference type="PRINTS" id="PR00598">
    <property type="entry name" value="HTHMARR"/>
</dbReference>
<gene>
    <name evidence="5" type="ORF">PQ455_15385</name>
</gene>
<dbReference type="PANTHER" id="PTHR42756">
    <property type="entry name" value="TRANSCRIPTIONAL REGULATOR, MARR"/>
    <property type="match status" value="1"/>
</dbReference>
<dbReference type="PROSITE" id="PS50995">
    <property type="entry name" value="HTH_MARR_2"/>
    <property type="match status" value="1"/>
</dbReference>
<dbReference type="Pfam" id="PF12802">
    <property type="entry name" value="MarR_2"/>
    <property type="match status" value="1"/>
</dbReference>
<keyword evidence="3" id="KW-0804">Transcription</keyword>
<dbReference type="InterPro" id="IPR036388">
    <property type="entry name" value="WH-like_DNA-bd_sf"/>
</dbReference>
<proteinExistence type="predicted"/>
<evidence type="ECO:0000313" key="5">
    <source>
        <dbReference type="EMBL" id="WCT73003.1"/>
    </source>
</evidence>
<keyword evidence="1" id="KW-0805">Transcription regulation</keyword>
<dbReference type="InterPro" id="IPR036390">
    <property type="entry name" value="WH_DNA-bd_sf"/>
</dbReference>
<dbReference type="SMART" id="SM00347">
    <property type="entry name" value="HTH_MARR"/>
    <property type="match status" value="1"/>
</dbReference>
<keyword evidence="2" id="KW-0238">DNA-binding</keyword>
<sequence length="149" mass="16475">MTRADLERTLARRLNPVSRAWQQVADLALARLGVSHSTGWCLVHLDRMGQGARQSDLAREIGVTEPSLVRTLHQLEATGMVERRTDPEDRRANHLVLTAQGHELAAGIEAAFVALRAELLADVPSTDIEATLRLCDAVTQRIADRRIQP</sequence>
<reference evidence="5 6" key="1">
    <citation type="submission" date="2023-02" db="EMBL/GenBank/DDBJ databases">
        <title>Genome sequence of Sphingomonas naphthae.</title>
        <authorList>
            <person name="Kim S."/>
            <person name="Heo J."/>
            <person name="Kwon S.-W."/>
        </authorList>
    </citation>
    <scope>NUCLEOTIDE SEQUENCE [LARGE SCALE GENOMIC DNA]</scope>
    <source>
        <strain evidence="5 6">KACC 18716</strain>
    </source>
</reference>
<dbReference type="Proteomes" id="UP001220395">
    <property type="component" value="Chromosome"/>
</dbReference>
<dbReference type="SUPFAM" id="SSF46785">
    <property type="entry name" value="Winged helix' DNA-binding domain"/>
    <property type="match status" value="1"/>
</dbReference>
<dbReference type="Gene3D" id="1.10.10.10">
    <property type="entry name" value="Winged helix-like DNA-binding domain superfamily/Winged helix DNA-binding domain"/>
    <property type="match status" value="1"/>
</dbReference>
<accession>A0ABY7TIZ5</accession>
<evidence type="ECO:0000259" key="4">
    <source>
        <dbReference type="PROSITE" id="PS50995"/>
    </source>
</evidence>
<name>A0ABY7TIZ5_9SPHN</name>
<organism evidence="5 6">
    <name type="scientific">Sphingomonas naphthae</name>
    <dbReference type="NCBI Taxonomy" id="1813468"/>
    <lineage>
        <taxon>Bacteria</taxon>
        <taxon>Pseudomonadati</taxon>
        <taxon>Pseudomonadota</taxon>
        <taxon>Alphaproteobacteria</taxon>
        <taxon>Sphingomonadales</taxon>
        <taxon>Sphingomonadaceae</taxon>
        <taxon>Sphingomonas</taxon>
    </lineage>
</organism>
<dbReference type="PANTHER" id="PTHR42756:SF1">
    <property type="entry name" value="TRANSCRIPTIONAL REPRESSOR OF EMRAB OPERON"/>
    <property type="match status" value="1"/>
</dbReference>
<dbReference type="RefSeq" id="WP_273686977.1">
    <property type="nucleotide sequence ID" value="NZ_CP117411.1"/>
</dbReference>
<evidence type="ECO:0000256" key="2">
    <source>
        <dbReference type="ARBA" id="ARBA00023125"/>
    </source>
</evidence>
<dbReference type="InterPro" id="IPR000835">
    <property type="entry name" value="HTH_MarR-typ"/>
</dbReference>
<evidence type="ECO:0000256" key="1">
    <source>
        <dbReference type="ARBA" id="ARBA00023015"/>
    </source>
</evidence>
<evidence type="ECO:0000313" key="6">
    <source>
        <dbReference type="Proteomes" id="UP001220395"/>
    </source>
</evidence>
<evidence type="ECO:0000256" key="3">
    <source>
        <dbReference type="ARBA" id="ARBA00023163"/>
    </source>
</evidence>
<keyword evidence="6" id="KW-1185">Reference proteome</keyword>
<dbReference type="EMBL" id="CP117411">
    <property type="protein sequence ID" value="WCT73003.1"/>
    <property type="molecule type" value="Genomic_DNA"/>
</dbReference>
<feature type="domain" description="HTH marR-type" evidence="4">
    <location>
        <begin position="7"/>
        <end position="140"/>
    </location>
</feature>
<protein>
    <submittedName>
        <fullName evidence="5">MarR family transcriptional regulator</fullName>
    </submittedName>
</protein>